<evidence type="ECO:0000256" key="3">
    <source>
        <dbReference type="SAM" id="MobiDB-lite"/>
    </source>
</evidence>
<comment type="caution">
    <text evidence="5">The sequence shown here is derived from an EMBL/GenBank/DDBJ whole genome shotgun (WGS) entry which is preliminary data.</text>
</comment>
<dbReference type="InterPro" id="IPR050832">
    <property type="entry name" value="Bact_Acetyltransf"/>
</dbReference>
<dbReference type="EMBL" id="JBHTBE010000001">
    <property type="protein sequence ID" value="MFC7268388.1"/>
    <property type="molecule type" value="Genomic_DNA"/>
</dbReference>
<keyword evidence="2 5" id="KW-0012">Acyltransferase</keyword>
<dbReference type="InterPro" id="IPR000182">
    <property type="entry name" value="GNAT_dom"/>
</dbReference>
<evidence type="ECO:0000256" key="2">
    <source>
        <dbReference type="ARBA" id="ARBA00023315"/>
    </source>
</evidence>
<dbReference type="PANTHER" id="PTHR43877">
    <property type="entry name" value="AMINOALKYLPHOSPHONATE N-ACETYLTRANSFERASE-RELATED-RELATED"/>
    <property type="match status" value="1"/>
</dbReference>
<dbReference type="PROSITE" id="PS51186">
    <property type="entry name" value="GNAT"/>
    <property type="match status" value="1"/>
</dbReference>
<dbReference type="Proteomes" id="UP001596507">
    <property type="component" value="Unassembled WGS sequence"/>
</dbReference>
<dbReference type="InterPro" id="IPR016181">
    <property type="entry name" value="Acyl_CoA_acyltransferase"/>
</dbReference>
<evidence type="ECO:0000313" key="6">
    <source>
        <dbReference type="Proteomes" id="UP001596507"/>
    </source>
</evidence>
<accession>A0ABW2HBD0</accession>
<dbReference type="SUPFAM" id="SSF55729">
    <property type="entry name" value="Acyl-CoA N-acyltransferases (Nat)"/>
    <property type="match status" value="1"/>
</dbReference>
<organism evidence="5 6">
    <name type="scientific">Microbacterium fluvii</name>
    <dbReference type="NCBI Taxonomy" id="415215"/>
    <lineage>
        <taxon>Bacteria</taxon>
        <taxon>Bacillati</taxon>
        <taxon>Actinomycetota</taxon>
        <taxon>Actinomycetes</taxon>
        <taxon>Micrococcales</taxon>
        <taxon>Microbacteriaceae</taxon>
        <taxon>Microbacterium</taxon>
    </lineage>
</organism>
<dbReference type="Pfam" id="PF00583">
    <property type="entry name" value="Acetyltransf_1"/>
    <property type="match status" value="1"/>
</dbReference>
<proteinExistence type="predicted"/>
<reference evidence="6" key="1">
    <citation type="journal article" date="2019" name="Int. J. Syst. Evol. Microbiol.">
        <title>The Global Catalogue of Microorganisms (GCM) 10K type strain sequencing project: providing services to taxonomists for standard genome sequencing and annotation.</title>
        <authorList>
            <consortium name="The Broad Institute Genomics Platform"/>
            <consortium name="The Broad Institute Genome Sequencing Center for Infectious Disease"/>
            <person name="Wu L."/>
            <person name="Ma J."/>
        </authorList>
    </citation>
    <scope>NUCLEOTIDE SEQUENCE [LARGE SCALE GENOMIC DNA]</scope>
    <source>
        <strain evidence="6">CGMCC 1.15772</strain>
    </source>
</reference>
<sequence length="168" mass="18442">MVRDLRLAAVGDPDASIAFLTTLAEESARDERFWRERTESAADSVDAAQFVAIVEEEWVATATVLVRAAGTRDHLGHEVTERRADVVGVYVDPAHRGHGWVRMLFDRISSWVVPSGVGALHLDVHAENARAQAAYRRAGFAPTGRTFTGPIGPELETRRDLTPPISSR</sequence>
<dbReference type="CDD" id="cd04301">
    <property type="entry name" value="NAT_SF"/>
    <property type="match status" value="1"/>
</dbReference>
<name>A0ABW2HBD0_9MICO</name>
<feature type="region of interest" description="Disordered" evidence="3">
    <location>
        <begin position="144"/>
        <end position="168"/>
    </location>
</feature>
<keyword evidence="1 5" id="KW-0808">Transferase</keyword>
<dbReference type="RefSeq" id="WP_262873291.1">
    <property type="nucleotide sequence ID" value="NZ_BAABKW010000002.1"/>
</dbReference>
<evidence type="ECO:0000313" key="5">
    <source>
        <dbReference type="EMBL" id="MFC7268388.1"/>
    </source>
</evidence>
<feature type="domain" description="N-acetyltransferase" evidence="4">
    <location>
        <begin position="3"/>
        <end position="162"/>
    </location>
</feature>
<gene>
    <name evidence="5" type="ORF">ACFQRL_05390</name>
</gene>
<protein>
    <submittedName>
        <fullName evidence="5">GNAT family N-acetyltransferase</fullName>
        <ecNumber evidence="5">2.3.1.-</ecNumber>
    </submittedName>
</protein>
<dbReference type="Gene3D" id="3.40.630.30">
    <property type="match status" value="1"/>
</dbReference>
<keyword evidence="6" id="KW-1185">Reference proteome</keyword>
<evidence type="ECO:0000259" key="4">
    <source>
        <dbReference type="PROSITE" id="PS51186"/>
    </source>
</evidence>
<dbReference type="GO" id="GO:0016746">
    <property type="term" value="F:acyltransferase activity"/>
    <property type="evidence" value="ECO:0007669"/>
    <property type="project" value="UniProtKB-KW"/>
</dbReference>
<dbReference type="EC" id="2.3.1.-" evidence="5"/>
<evidence type="ECO:0000256" key="1">
    <source>
        <dbReference type="ARBA" id="ARBA00022679"/>
    </source>
</evidence>